<feature type="domain" description="Right handed beta helix" evidence="2">
    <location>
        <begin position="114"/>
        <end position="271"/>
    </location>
</feature>
<feature type="chain" id="PRO_5022070688" description="Right handed beta helix domain-containing protein" evidence="1">
    <location>
        <begin position="21"/>
        <end position="375"/>
    </location>
</feature>
<dbReference type="KEGG" id="plon:Pla110_38790"/>
<reference evidence="3 4" key="1">
    <citation type="submission" date="2019-02" db="EMBL/GenBank/DDBJ databases">
        <title>Deep-cultivation of Planctomycetes and their phenomic and genomic characterization uncovers novel biology.</title>
        <authorList>
            <person name="Wiegand S."/>
            <person name="Jogler M."/>
            <person name="Boedeker C."/>
            <person name="Pinto D."/>
            <person name="Vollmers J."/>
            <person name="Rivas-Marin E."/>
            <person name="Kohn T."/>
            <person name="Peeters S.H."/>
            <person name="Heuer A."/>
            <person name="Rast P."/>
            <person name="Oberbeckmann S."/>
            <person name="Bunk B."/>
            <person name="Jeske O."/>
            <person name="Meyerdierks A."/>
            <person name="Storesund J.E."/>
            <person name="Kallscheuer N."/>
            <person name="Luecker S."/>
            <person name="Lage O.M."/>
            <person name="Pohl T."/>
            <person name="Merkel B.J."/>
            <person name="Hornburger P."/>
            <person name="Mueller R.-W."/>
            <person name="Bruemmer F."/>
            <person name="Labrenz M."/>
            <person name="Spormann A.M."/>
            <person name="Op den Camp H."/>
            <person name="Overmann J."/>
            <person name="Amann R."/>
            <person name="Jetten M.S.M."/>
            <person name="Mascher T."/>
            <person name="Medema M.H."/>
            <person name="Devos D.P."/>
            <person name="Kaster A.-K."/>
            <person name="Ovreas L."/>
            <person name="Rohde M."/>
            <person name="Galperin M.Y."/>
            <person name="Jogler C."/>
        </authorList>
    </citation>
    <scope>NUCLEOTIDE SEQUENCE [LARGE SCALE GENOMIC DNA]</scope>
    <source>
        <strain evidence="3 4">Pla110</strain>
    </source>
</reference>
<dbReference type="InterPro" id="IPR006626">
    <property type="entry name" value="PbH1"/>
</dbReference>
<protein>
    <recommendedName>
        <fullName evidence="2">Right handed beta helix domain-containing protein</fullName>
    </recommendedName>
</protein>
<sequence precursor="true">MIIKSLSVFSIILSCTLTYGADLDVSTIGKVSNSTLTLHPGEQQVHGRVVIPPTIDLIKGSKDSVLRFEGLTPKDGECLGTLVRSHSRLTIKDLTIIGDHDGLPLGPGHQLVHGLAIRMVEDVTIANVTIKNVAGMGINLSGCTHILVRNCTIKDVGRDGVTSYGRSKSELKEGQWIDSGDRDNRLIEKLTVIDNHIENVGDDGIACWLSSAGYYTYHGQNQNVTIANNTIVGVSQPHAKNFGRGIALGGVRQALLAKNKIIQMPTHGIYVGIDMTARFDHERPARSSEEIKIIDNLIVNTGRYQGSGYMVKQAGIYLEEVDQVLLKRNTISGIYKNRDKPKSSGMGIIQIESENVELDDNTIVQEMLPYTQETP</sequence>
<evidence type="ECO:0000259" key="2">
    <source>
        <dbReference type="Pfam" id="PF13229"/>
    </source>
</evidence>
<accession>A0A518CSG0</accession>
<name>A0A518CSG0_9PLAN</name>
<dbReference type="PROSITE" id="PS51257">
    <property type="entry name" value="PROKAR_LIPOPROTEIN"/>
    <property type="match status" value="1"/>
</dbReference>
<dbReference type="RefSeq" id="WP_144998048.1">
    <property type="nucleotide sequence ID" value="NZ_CP036281.1"/>
</dbReference>
<dbReference type="Pfam" id="PF13229">
    <property type="entry name" value="Beta_helix"/>
    <property type="match status" value="1"/>
</dbReference>
<evidence type="ECO:0000313" key="3">
    <source>
        <dbReference type="EMBL" id="QDU82124.1"/>
    </source>
</evidence>
<dbReference type="InterPro" id="IPR039448">
    <property type="entry name" value="Beta_helix"/>
</dbReference>
<dbReference type="EMBL" id="CP036281">
    <property type="protein sequence ID" value="QDU82124.1"/>
    <property type="molecule type" value="Genomic_DNA"/>
</dbReference>
<dbReference type="PANTHER" id="PTHR36453">
    <property type="entry name" value="SECRETED PROTEIN-RELATED"/>
    <property type="match status" value="1"/>
</dbReference>
<keyword evidence="4" id="KW-1185">Reference proteome</keyword>
<feature type="signal peptide" evidence="1">
    <location>
        <begin position="1"/>
        <end position="20"/>
    </location>
</feature>
<keyword evidence="1" id="KW-0732">Signal</keyword>
<dbReference type="SMART" id="SM00710">
    <property type="entry name" value="PbH1"/>
    <property type="match status" value="8"/>
</dbReference>
<evidence type="ECO:0000313" key="4">
    <source>
        <dbReference type="Proteomes" id="UP000317178"/>
    </source>
</evidence>
<dbReference type="PANTHER" id="PTHR36453:SF1">
    <property type="entry name" value="RIGHT HANDED BETA HELIX DOMAIN-CONTAINING PROTEIN"/>
    <property type="match status" value="1"/>
</dbReference>
<gene>
    <name evidence="3" type="ORF">Pla110_38790</name>
</gene>
<dbReference type="OrthoDB" id="9795222at2"/>
<dbReference type="AlphaFoldDB" id="A0A518CSG0"/>
<dbReference type="SUPFAM" id="SSF51126">
    <property type="entry name" value="Pectin lyase-like"/>
    <property type="match status" value="1"/>
</dbReference>
<dbReference type="Proteomes" id="UP000317178">
    <property type="component" value="Chromosome"/>
</dbReference>
<dbReference type="Gene3D" id="2.160.20.10">
    <property type="entry name" value="Single-stranded right-handed beta-helix, Pectin lyase-like"/>
    <property type="match status" value="1"/>
</dbReference>
<dbReference type="InterPro" id="IPR011050">
    <property type="entry name" value="Pectin_lyase_fold/virulence"/>
</dbReference>
<dbReference type="InterPro" id="IPR012334">
    <property type="entry name" value="Pectin_lyas_fold"/>
</dbReference>
<organism evidence="3 4">
    <name type="scientific">Polystyrenella longa</name>
    <dbReference type="NCBI Taxonomy" id="2528007"/>
    <lineage>
        <taxon>Bacteria</taxon>
        <taxon>Pseudomonadati</taxon>
        <taxon>Planctomycetota</taxon>
        <taxon>Planctomycetia</taxon>
        <taxon>Planctomycetales</taxon>
        <taxon>Planctomycetaceae</taxon>
        <taxon>Polystyrenella</taxon>
    </lineage>
</organism>
<evidence type="ECO:0000256" key="1">
    <source>
        <dbReference type="SAM" id="SignalP"/>
    </source>
</evidence>
<proteinExistence type="predicted"/>